<gene>
    <name evidence="1" type="ORF">A2786_03860</name>
</gene>
<sequence>MREKPIYSLGLQTSEGVVGFTMDLREKLPDFIHQDMWRVVHAAKGVEDRYGKQSFGPTHFARRDPTI</sequence>
<dbReference type="EMBL" id="MHCJ01000003">
    <property type="protein sequence ID" value="OGY18606.1"/>
    <property type="molecule type" value="Genomic_DNA"/>
</dbReference>
<dbReference type="Proteomes" id="UP000179233">
    <property type="component" value="Unassembled WGS sequence"/>
</dbReference>
<name>A0A1G1VT79_9BACT</name>
<evidence type="ECO:0000313" key="2">
    <source>
        <dbReference type="Proteomes" id="UP000179233"/>
    </source>
</evidence>
<reference evidence="1 2" key="1">
    <citation type="journal article" date="2016" name="Nat. Commun.">
        <title>Thousands of microbial genomes shed light on interconnected biogeochemical processes in an aquifer system.</title>
        <authorList>
            <person name="Anantharaman K."/>
            <person name="Brown C.T."/>
            <person name="Hug L.A."/>
            <person name="Sharon I."/>
            <person name="Castelle C.J."/>
            <person name="Probst A.J."/>
            <person name="Thomas B.C."/>
            <person name="Singh A."/>
            <person name="Wilkins M.J."/>
            <person name="Karaoz U."/>
            <person name="Brodie E.L."/>
            <person name="Williams K.H."/>
            <person name="Hubbard S.S."/>
            <person name="Banfield J.F."/>
        </authorList>
    </citation>
    <scope>NUCLEOTIDE SEQUENCE [LARGE SCALE GENOMIC DNA]</scope>
</reference>
<comment type="caution">
    <text evidence="1">The sequence shown here is derived from an EMBL/GenBank/DDBJ whole genome shotgun (WGS) entry which is preliminary data.</text>
</comment>
<protein>
    <submittedName>
        <fullName evidence="1">Uncharacterized protein</fullName>
    </submittedName>
</protein>
<dbReference type="AlphaFoldDB" id="A0A1G1VT79"/>
<proteinExistence type="predicted"/>
<evidence type="ECO:0000313" key="1">
    <source>
        <dbReference type="EMBL" id="OGY18606.1"/>
    </source>
</evidence>
<accession>A0A1G1VT79</accession>
<organism evidence="1 2">
    <name type="scientific">Candidatus Chisholmbacteria bacterium RIFCSPHIGHO2_01_FULL_52_32</name>
    <dbReference type="NCBI Taxonomy" id="1797591"/>
    <lineage>
        <taxon>Bacteria</taxon>
        <taxon>Candidatus Chisholmiibacteriota</taxon>
    </lineage>
</organism>